<name>A0A1B6MLN2_9HEMI</name>
<feature type="compositionally biased region" description="Basic residues" evidence="1">
    <location>
        <begin position="67"/>
        <end position="81"/>
    </location>
</feature>
<organism evidence="2">
    <name type="scientific">Graphocephala atropunctata</name>
    <dbReference type="NCBI Taxonomy" id="36148"/>
    <lineage>
        <taxon>Eukaryota</taxon>
        <taxon>Metazoa</taxon>
        <taxon>Ecdysozoa</taxon>
        <taxon>Arthropoda</taxon>
        <taxon>Hexapoda</taxon>
        <taxon>Insecta</taxon>
        <taxon>Pterygota</taxon>
        <taxon>Neoptera</taxon>
        <taxon>Paraneoptera</taxon>
        <taxon>Hemiptera</taxon>
        <taxon>Auchenorrhyncha</taxon>
        <taxon>Membracoidea</taxon>
        <taxon>Cicadellidae</taxon>
        <taxon>Cicadellinae</taxon>
        <taxon>Cicadellini</taxon>
        <taxon>Graphocephala</taxon>
    </lineage>
</organism>
<accession>A0A1B6MLN2</accession>
<evidence type="ECO:0000313" key="2">
    <source>
        <dbReference type="EMBL" id="JAT36860.1"/>
    </source>
</evidence>
<reference evidence="2" key="1">
    <citation type="submission" date="2015-11" db="EMBL/GenBank/DDBJ databases">
        <title>De novo transcriptome assembly of four potential Pierce s Disease insect vectors from Arizona vineyards.</title>
        <authorList>
            <person name="Tassone E.E."/>
        </authorList>
    </citation>
    <scope>NUCLEOTIDE SEQUENCE</scope>
</reference>
<sequence>MSLRNSLKSFVDRLSFSESETPEVAGTSGMSTLVDVAGTSSGYHPEEATTSSAFSDAPEVSQSNRSSMRKSVKEKGHRTSRVLRSSVVEPHFDVMPPLSSLAPGEDTARKLARVLEKFNSIDLTEDSTSTPERNVGPENATC</sequence>
<proteinExistence type="predicted"/>
<gene>
    <name evidence="2" type="ORF">g.699</name>
</gene>
<feature type="compositionally biased region" description="Polar residues" evidence="1">
    <location>
        <begin position="38"/>
        <end position="66"/>
    </location>
</feature>
<feature type="region of interest" description="Disordered" evidence="1">
    <location>
        <begin position="18"/>
        <end position="84"/>
    </location>
</feature>
<dbReference type="AlphaFoldDB" id="A0A1B6MLN2"/>
<protein>
    <submittedName>
        <fullName evidence="2">Uncharacterized protein</fullName>
    </submittedName>
</protein>
<dbReference type="EMBL" id="GEBQ01003117">
    <property type="protein sequence ID" value="JAT36860.1"/>
    <property type="molecule type" value="Transcribed_RNA"/>
</dbReference>
<evidence type="ECO:0000256" key="1">
    <source>
        <dbReference type="SAM" id="MobiDB-lite"/>
    </source>
</evidence>
<feature type="region of interest" description="Disordered" evidence="1">
    <location>
        <begin position="121"/>
        <end position="142"/>
    </location>
</feature>